<dbReference type="PROSITE" id="PS00478">
    <property type="entry name" value="LIM_DOMAIN_1"/>
    <property type="match status" value="1"/>
</dbReference>
<dbReference type="WBParaSite" id="MBELARI_LOCUS5702">
    <property type="protein sequence ID" value="MBELARI_LOCUS5702"/>
    <property type="gene ID" value="MBELARI_LOCUS5702"/>
</dbReference>
<dbReference type="SUPFAM" id="SSF57716">
    <property type="entry name" value="Glucocorticoid receptor-like (DNA-binding domain)"/>
    <property type="match status" value="1"/>
</dbReference>
<feature type="domain" description="LIM zinc-binding" evidence="5">
    <location>
        <begin position="6"/>
        <end position="67"/>
    </location>
</feature>
<dbReference type="AlphaFoldDB" id="A0AAF3FFU7"/>
<evidence type="ECO:0000256" key="4">
    <source>
        <dbReference type="PROSITE-ProRule" id="PRU00125"/>
    </source>
</evidence>
<keyword evidence="3 4" id="KW-0440">LIM domain</keyword>
<keyword evidence="2 4" id="KW-0862">Zinc</keyword>
<keyword evidence="6" id="KW-1185">Reference proteome</keyword>
<protein>
    <recommendedName>
        <fullName evidence="5">LIM zinc-binding domain-containing protein</fullName>
    </recommendedName>
</protein>
<name>A0AAF3FFU7_9BILA</name>
<evidence type="ECO:0000259" key="5">
    <source>
        <dbReference type="PROSITE" id="PS50023"/>
    </source>
</evidence>
<evidence type="ECO:0000313" key="6">
    <source>
        <dbReference type="Proteomes" id="UP000887575"/>
    </source>
</evidence>
<dbReference type="GO" id="GO:0046872">
    <property type="term" value="F:metal ion binding"/>
    <property type="evidence" value="ECO:0007669"/>
    <property type="project" value="UniProtKB-KW"/>
</dbReference>
<evidence type="ECO:0000256" key="2">
    <source>
        <dbReference type="ARBA" id="ARBA00022833"/>
    </source>
</evidence>
<proteinExistence type="predicted"/>
<evidence type="ECO:0000256" key="1">
    <source>
        <dbReference type="ARBA" id="ARBA00022723"/>
    </source>
</evidence>
<dbReference type="Pfam" id="PF00412">
    <property type="entry name" value="LIM"/>
    <property type="match status" value="1"/>
</dbReference>
<reference evidence="7" key="1">
    <citation type="submission" date="2024-02" db="UniProtKB">
        <authorList>
            <consortium name="WormBaseParasite"/>
        </authorList>
    </citation>
    <scope>IDENTIFICATION</scope>
</reference>
<dbReference type="PROSITE" id="PS50023">
    <property type="entry name" value="LIM_DOMAIN_2"/>
    <property type="match status" value="1"/>
</dbReference>
<organism evidence="6 7">
    <name type="scientific">Mesorhabditis belari</name>
    <dbReference type="NCBI Taxonomy" id="2138241"/>
    <lineage>
        <taxon>Eukaryota</taxon>
        <taxon>Metazoa</taxon>
        <taxon>Ecdysozoa</taxon>
        <taxon>Nematoda</taxon>
        <taxon>Chromadorea</taxon>
        <taxon>Rhabditida</taxon>
        <taxon>Rhabditina</taxon>
        <taxon>Rhabditomorpha</taxon>
        <taxon>Rhabditoidea</taxon>
        <taxon>Rhabditidae</taxon>
        <taxon>Mesorhabditinae</taxon>
        <taxon>Mesorhabditis</taxon>
    </lineage>
</organism>
<dbReference type="Proteomes" id="UP000887575">
    <property type="component" value="Unassembled WGS sequence"/>
</dbReference>
<keyword evidence="1 4" id="KW-0479">Metal-binding</keyword>
<evidence type="ECO:0000256" key="3">
    <source>
        <dbReference type="ARBA" id="ARBA00023038"/>
    </source>
</evidence>
<accession>A0AAF3FFU7</accession>
<sequence length="93" mass="10757">MPMEGPKCTVCSKTVYRAESTLCFGLSFHTKCFRCSVCQQHIRIEKVQRNKENELFCNVHFKRLQEIAHQKSITVLVSLNPIPSNMETLRNQA</sequence>
<dbReference type="InterPro" id="IPR001781">
    <property type="entry name" value="Znf_LIM"/>
</dbReference>
<evidence type="ECO:0000313" key="7">
    <source>
        <dbReference type="WBParaSite" id="MBELARI_LOCUS5702"/>
    </source>
</evidence>
<dbReference type="Gene3D" id="2.10.110.10">
    <property type="entry name" value="Cysteine Rich Protein"/>
    <property type="match status" value="1"/>
</dbReference>
<dbReference type="SMART" id="SM00132">
    <property type="entry name" value="LIM"/>
    <property type="match status" value="1"/>
</dbReference>